<feature type="domain" description="Ion transport" evidence="6">
    <location>
        <begin position="236"/>
        <end position="473"/>
    </location>
</feature>
<keyword evidence="4" id="KW-0472">Membrane</keyword>
<name>A0ABN9WDG0_9DINO</name>
<sequence>MAAPSRPEGPPMAAPAGPSPPPPPRSGDPCAPPGAQAPAPGFEGLLQEALEALRLQLLERHRQELEDQRRQAEVGRGARRQSTADSEGDVCWPDAASSGSGGALSLVAAEEAEISSVPSGYDGRAPTAQAPRPHYVILESWVSAVPVSQLAAVGSGGEPLQAPLGRKNASMSGRARKTASLGRARRTASIEHRASGASSAKADEEDDRESNFLVFESRGFVSRWFMVHPDRWRLTVWNWLSLWMVFYDVTTVPLYTFYTFGHLPNEIVLLDWLARVFWTLDIPLSFTTGFYKEGYIEMRPKVVARAYVRSWLPFDILVVLSDWLAIALEDNLTLAAMPVLRLLRFVRMFRLLRLSRLSHMISEIMLFVPEGFTIVVRIAKFTINLCIGIHVVACMWYGVGRSSSSGWVSQEPLLESSVLSEQYIFSVHWVISQLHGTSFTRPQTFLEISFQSLVLLGAHAFVAVFVASLTQAMMAITDTQRVQMQQVCRRYLRRRHISPALSYQVAAHFGGSSQRMGHSSAEVEDKLVESMPLVLQLQLYEEVRMPLLRLVPLFRREGLSNHRLLRELCCKAISGISLVSGELVFGLGDSCKRMIVVESGSGVYMKLNGSSLCVHAFGKTLTNYVREEAEESDVKHVVRQRGQHVSEAALWTQWVNRGEFFSEGDCTMLVLDHGGFASIVSAYESARIFALKYASCFVAWLNDVAGTSVASDVMEAPRRTSSRGISRRWRTTARSSSSRISRTEEAGSDAALMEEGMRRIIKANPVHPSFNMKRPIFLDSNDLVETDHIQGIIRSSHNVVLLLTDNVLTRPWVLIEIVTALQAGVPVHLVMIHARAWTLSSPARTPYGASPRALASAPARGPSWRRRASPRRT</sequence>
<keyword evidence="2" id="KW-0812">Transmembrane</keyword>
<keyword evidence="8" id="KW-1185">Reference proteome</keyword>
<dbReference type="InterPro" id="IPR035897">
    <property type="entry name" value="Toll_tir_struct_dom_sf"/>
</dbReference>
<dbReference type="InterPro" id="IPR018490">
    <property type="entry name" value="cNMP-bd_dom_sf"/>
</dbReference>
<dbReference type="SUPFAM" id="SSF81324">
    <property type="entry name" value="Voltage-gated potassium channels"/>
    <property type="match status" value="1"/>
</dbReference>
<feature type="compositionally biased region" description="Low complexity" evidence="5">
    <location>
        <begin position="33"/>
        <end position="45"/>
    </location>
</feature>
<reference evidence="7" key="1">
    <citation type="submission" date="2023-10" db="EMBL/GenBank/DDBJ databases">
        <authorList>
            <person name="Chen Y."/>
            <person name="Shah S."/>
            <person name="Dougan E. K."/>
            <person name="Thang M."/>
            <person name="Chan C."/>
        </authorList>
    </citation>
    <scope>NUCLEOTIDE SEQUENCE [LARGE SCALE GENOMIC DNA]</scope>
</reference>
<dbReference type="Gene3D" id="1.10.287.70">
    <property type="match status" value="1"/>
</dbReference>
<feature type="region of interest" description="Disordered" evidence="5">
    <location>
        <begin position="65"/>
        <end position="98"/>
    </location>
</feature>
<comment type="caution">
    <text evidence="7">The sequence shown here is derived from an EMBL/GenBank/DDBJ whole genome shotgun (WGS) entry which is preliminary data.</text>
</comment>
<evidence type="ECO:0000256" key="1">
    <source>
        <dbReference type="ARBA" id="ARBA00004141"/>
    </source>
</evidence>
<comment type="subcellular location">
    <subcellularLocation>
        <location evidence="1">Membrane</location>
        <topology evidence="1">Multi-pass membrane protein</topology>
    </subcellularLocation>
</comment>
<evidence type="ECO:0000256" key="4">
    <source>
        <dbReference type="ARBA" id="ARBA00023136"/>
    </source>
</evidence>
<feature type="region of interest" description="Disordered" evidence="5">
    <location>
        <begin position="156"/>
        <end position="203"/>
    </location>
</feature>
<evidence type="ECO:0000256" key="3">
    <source>
        <dbReference type="ARBA" id="ARBA00022989"/>
    </source>
</evidence>
<proteinExistence type="predicted"/>
<keyword evidence="3" id="KW-1133">Transmembrane helix</keyword>
<dbReference type="PANTHER" id="PTHR10217:SF435">
    <property type="entry name" value="POTASSIUM VOLTAGE-GATED CHANNEL PROTEIN EAG"/>
    <property type="match status" value="1"/>
</dbReference>
<dbReference type="InterPro" id="IPR050818">
    <property type="entry name" value="KCNH_animal-type"/>
</dbReference>
<feature type="compositionally biased region" description="Basic residues" evidence="5">
    <location>
        <begin position="863"/>
        <end position="873"/>
    </location>
</feature>
<dbReference type="EMBL" id="CAUYUJ010018537">
    <property type="protein sequence ID" value="CAK0884365.1"/>
    <property type="molecule type" value="Genomic_DNA"/>
</dbReference>
<dbReference type="PANTHER" id="PTHR10217">
    <property type="entry name" value="VOLTAGE AND LIGAND GATED POTASSIUM CHANNEL"/>
    <property type="match status" value="1"/>
</dbReference>
<evidence type="ECO:0000313" key="8">
    <source>
        <dbReference type="Proteomes" id="UP001189429"/>
    </source>
</evidence>
<dbReference type="InterPro" id="IPR014710">
    <property type="entry name" value="RmlC-like_jellyroll"/>
</dbReference>
<evidence type="ECO:0000313" key="7">
    <source>
        <dbReference type="EMBL" id="CAK0884365.1"/>
    </source>
</evidence>
<feature type="region of interest" description="Disordered" evidence="5">
    <location>
        <begin position="1"/>
        <end position="45"/>
    </location>
</feature>
<dbReference type="InterPro" id="IPR005821">
    <property type="entry name" value="Ion_trans_dom"/>
</dbReference>
<dbReference type="SUPFAM" id="SSF52200">
    <property type="entry name" value="Toll/Interleukin receptor TIR domain"/>
    <property type="match status" value="1"/>
</dbReference>
<dbReference type="Proteomes" id="UP001189429">
    <property type="component" value="Unassembled WGS sequence"/>
</dbReference>
<evidence type="ECO:0000259" key="6">
    <source>
        <dbReference type="Pfam" id="PF00520"/>
    </source>
</evidence>
<dbReference type="Pfam" id="PF00520">
    <property type="entry name" value="Ion_trans"/>
    <property type="match status" value="1"/>
</dbReference>
<evidence type="ECO:0000256" key="2">
    <source>
        <dbReference type="ARBA" id="ARBA00022692"/>
    </source>
</evidence>
<dbReference type="SUPFAM" id="SSF51206">
    <property type="entry name" value="cAMP-binding domain-like"/>
    <property type="match status" value="1"/>
</dbReference>
<feature type="region of interest" description="Disordered" evidence="5">
    <location>
        <begin position="847"/>
        <end position="873"/>
    </location>
</feature>
<protein>
    <recommendedName>
        <fullName evidence="6">Ion transport domain-containing protein</fullName>
    </recommendedName>
</protein>
<dbReference type="Gene3D" id="2.60.120.10">
    <property type="entry name" value="Jelly Rolls"/>
    <property type="match status" value="1"/>
</dbReference>
<evidence type="ECO:0000256" key="5">
    <source>
        <dbReference type="SAM" id="MobiDB-lite"/>
    </source>
</evidence>
<feature type="compositionally biased region" description="Low complexity" evidence="5">
    <location>
        <begin position="848"/>
        <end position="862"/>
    </location>
</feature>
<accession>A0ABN9WDG0</accession>
<gene>
    <name evidence="7" type="ORF">PCOR1329_LOCUS66332</name>
</gene>
<feature type="compositionally biased region" description="Pro residues" evidence="5">
    <location>
        <begin position="7"/>
        <end position="32"/>
    </location>
</feature>
<organism evidence="7 8">
    <name type="scientific">Prorocentrum cordatum</name>
    <dbReference type="NCBI Taxonomy" id="2364126"/>
    <lineage>
        <taxon>Eukaryota</taxon>
        <taxon>Sar</taxon>
        <taxon>Alveolata</taxon>
        <taxon>Dinophyceae</taxon>
        <taxon>Prorocentrales</taxon>
        <taxon>Prorocentraceae</taxon>
        <taxon>Prorocentrum</taxon>
    </lineage>
</organism>